<name>C0W4C8_9ACTO</name>
<feature type="region of interest" description="Disordered" evidence="1">
    <location>
        <begin position="49"/>
        <end position="107"/>
    </location>
</feature>
<gene>
    <name evidence="2" type="ORF">HMPREF0058_0722</name>
</gene>
<evidence type="ECO:0000313" key="2">
    <source>
        <dbReference type="EMBL" id="EEH66411.1"/>
    </source>
</evidence>
<sequence>MTFSLRTPSGDSLLVPDDVSIEVSVDEDGLMRLSTELYVNSVDIEADSVQSFAGRPSSGTTTGPSSPMSSSSVGGVEQGAVTPSSGSGADEPTEEAPTSGCHLQELTGSCRRCQAGGAS</sequence>
<feature type="compositionally biased region" description="Low complexity" evidence="1">
    <location>
        <begin position="56"/>
        <end position="75"/>
    </location>
</feature>
<accession>C0W4C8</accession>
<evidence type="ECO:0000256" key="1">
    <source>
        <dbReference type="SAM" id="MobiDB-lite"/>
    </source>
</evidence>
<proteinExistence type="predicted"/>
<protein>
    <submittedName>
        <fullName evidence="2">Uncharacterized protein</fullName>
    </submittedName>
</protein>
<dbReference type="AlphaFoldDB" id="C0W4C8"/>
<evidence type="ECO:0000313" key="3">
    <source>
        <dbReference type="Proteomes" id="UP000004778"/>
    </source>
</evidence>
<dbReference type="Proteomes" id="UP000004778">
    <property type="component" value="Unassembled WGS sequence"/>
</dbReference>
<organism evidence="2 3">
    <name type="scientific">Actinomyces urogenitalis DSM 15434</name>
    <dbReference type="NCBI Taxonomy" id="525246"/>
    <lineage>
        <taxon>Bacteria</taxon>
        <taxon>Bacillati</taxon>
        <taxon>Actinomycetota</taxon>
        <taxon>Actinomycetes</taxon>
        <taxon>Actinomycetales</taxon>
        <taxon>Actinomycetaceae</taxon>
        <taxon>Actinomyces</taxon>
    </lineage>
</organism>
<dbReference type="EMBL" id="ACFH01000049">
    <property type="protein sequence ID" value="EEH66411.1"/>
    <property type="molecule type" value="Genomic_DNA"/>
</dbReference>
<reference evidence="2 3" key="1">
    <citation type="submission" date="2009-01" db="EMBL/GenBank/DDBJ databases">
        <authorList>
            <person name="Qin X."/>
            <person name="Bachman B."/>
            <person name="Battles P."/>
            <person name="Bell A."/>
            <person name="Bess C."/>
            <person name="Bickham C."/>
            <person name="Chaboub L."/>
            <person name="Chen D."/>
            <person name="Coyle M."/>
            <person name="Deiros D.R."/>
            <person name="Dinh H."/>
            <person name="Forbes L."/>
            <person name="Fowler G."/>
            <person name="Francisco L."/>
            <person name="Fu Q."/>
            <person name="Gubbala S."/>
            <person name="Hale W."/>
            <person name="Han Y."/>
            <person name="Hemphill L."/>
            <person name="Highlander S.K."/>
            <person name="Hirani K."/>
            <person name="Hogues M."/>
            <person name="Jackson L."/>
            <person name="Jakkamsetti A."/>
            <person name="Javaid M."/>
            <person name="Jiang H."/>
            <person name="Korchina V."/>
            <person name="Kovar C."/>
            <person name="Lara F."/>
            <person name="Lee S."/>
            <person name="Mata R."/>
            <person name="Mathew T."/>
            <person name="Moen C."/>
            <person name="Morales K."/>
            <person name="Munidasa M."/>
            <person name="Nazareth L."/>
            <person name="Ngo R."/>
            <person name="Nguyen L."/>
            <person name="Okwuonu G."/>
            <person name="Ongeri F."/>
            <person name="Patil S."/>
            <person name="Petrosino J."/>
            <person name="Pham C."/>
            <person name="Pham P."/>
            <person name="Pu L.-L."/>
            <person name="Puazo M."/>
            <person name="Raj R."/>
            <person name="Reid J."/>
            <person name="Rouhana J."/>
            <person name="Saada N."/>
            <person name="Shang Y."/>
            <person name="Simmons D."/>
            <person name="Thornton R."/>
            <person name="Warren J."/>
            <person name="Weissenberger G."/>
            <person name="Zhang J."/>
            <person name="Zhang L."/>
            <person name="Zhou C."/>
            <person name="Zhu D."/>
            <person name="Muzny D."/>
            <person name="Worley K."/>
            <person name="Gibbs R."/>
        </authorList>
    </citation>
    <scope>NUCLEOTIDE SEQUENCE [LARGE SCALE GENOMIC DNA]</scope>
    <source>
        <strain evidence="2 3">DSM 15434</strain>
    </source>
</reference>
<dbReference type="HOGENOM" id="CLU_2056338_0_0_11"/>
<comment type="caution">
    <text evidence="2">The sequence shown here is derived from an EMBL/GenBank/DDBJ whole genome shotgun (WGS) entry which is preliminary data.</text>
</comment>
<keyword evidence="3" id="KW-1185">Reference proteome</keyword>